<proteinExistence type="predicted"/>
<dbReference type="EMBL" id="LGTZ01001735">
    <property type="protein sequence ID" value="OJD20718.1"/>
    <property type="molecule type" value="Genomic_DNA"/>
</dbReference>
<organism evidence="2 3">
    <name type="scientific">Blastomyces percursus</name>
    <dbReference type="NCBI Taxonomy" id="1658174"/>
    <lineage>
        <taxon>Eukaryota</taxon>
        <taxon>Fungi</taxon>
        <taxon>Dikarya</taxon>
        <taxon>Ascomycota</taxon>
        <taxon>Pezizomycotina</taxon>
        <taxon>Eurotiomycetes</taxon>
        <taxon>Eurotiomycetidae</taxon>
        <taxon>Onygenales</taxon>
        <taxon>Ajellomycetaceae</taxon>
        <taxon>Blastomyces</taxon>
    </lineage>
</organism>
<dbReference type="OrthoDB" id="4349822at2759"/>
<dbReference type="VEuPathDB" id="FungiDB:ACJ73_07945"/>
<name>A0A1J9PWP9_9EURO</name>
<sequence length="98" mass="11127">MRVADFLNPSTPERSRTPEPAVPPDTTAEPSTAESQDRPVLGEISVRRAKITHRQVQYACQQEHPTPKKRPGRPVKLTEEQVNEIIEFITASRENRRA</sequence>
<feature type="region of interest" description="Disordered" evidence="1">
    <location>
        <begin position="57"/>
        <end position="76"/>
    </location>
</feature>
<dbReference type="Proteomes" id="UP000242791">
    <property type="component" value="Unassembled WGS sequence"/>
</dbReference>
<feature type="non-terminal residue" evidence="2">
    <location>
        <position position="98"/>
    </location>
</feature>
<dbReference type="AlphaFoldDB" id="A0A1J9PWP9"/>
<accession>A0A1J9PWP9</accession>
<protein>
    <submittedName>
        <fullName evidence="2">Uncharacterized protein</fullName>
    </submittedName>
</protein>
<reference evidence="2 3" key="1">
    <citation type="submission" date="2015-08" db="EMBL/GenBank/DDBJ databases">
        <title>Emmonsia species relationships and genome sequence.</title>
        <authorList>
            <person name="Cuomo C.A."/>
            <person name="Schwartz I.S."/>
            <person name="Kenyon C."/>
            <person name="De Hoog G.S."/>
            <person name="Govender N.P."/>
            <person name="Botha A."/>
            <person name="Moreno L."/>
            <person name="De Vries M."/>
            <person name="Munoz J.F."/>
            <person name="Stielow J.B."/>
        </authorList>
    </citation>
    <scope>NUCLEOTIDE SEQUENCE [LARGE SCALE GENOMIC DNA]</scope>
    <source>
        <strain evidence="2 3">EI222</strain>
    </source>
</reference>
<evidence type="ECO:0000313" key="3">
    <source>
        <dbReference type="Proteomes" id="UP000242791"/>
    </source>
</evidence>
<dbReference type="STRING" id="1658174.A0A1J9PWP9"/>
<gene>
    <name evidence="2" type="ORF">ACJ73_07945</name>
</gene>
<evidence type="ECO:0000256" key="1">
    <source>
        <dbReference type="SAM" id="MobiDB-lite"/>
    </source>
</evidence>
<evidence type="ECO:0000313" key="2">
    <source>
        <dbReference type="EMBL" id="OJD20718.1"/>
    </source>
</evidence>
<feature type="region of interest" description="Disordered" evidence="1">
    <location>
        <begin position="1"/>
        <end position="43"/>
    </location>
</feature>
<comment type="caution">
    <text evidence="2">The sequence shown here is derived from an EMBL/GenBank/DDBJ whole genome shotgun (WGS) entry which is preliminary data.</text>
</comment>
<keyword evidence="3" id="KW-1185">Reference proteome</keyword>